<accession>A0AAE1HQ69</accession>
<dbReference type="PANTHER" id="PTHR46579:SF1">
    <property type="entry name" value="F5_8 TYPE C DOMAIN-CONTAINING PROTEIN"/>
    <property type="match status" value="1"/>
</dbReference>
<dbReference type="AlphaFoldDB" id="A0AAE1HQ69"/>
<organism evidence="1 2">
    <name type="scientific">Frankliniella fusca</name>
    <dbReference type="NCBI Taxonomy" id="407009"/>
    <lineage>
        <taxon>Eukaryota</taxon>
        <taxon>Metazoa</taxon>
        <taxon>Ecdysozoa</taxon>
        <taxon>Arthropoda</taxon>
        <taxon>Hexapoda</taxon>
        <taxon>Insecta</taxon>
        <taxon>Pterygota</taxon>
        <taxon>Neoptera</taxon>
        <taxon>Paraneoptera</taxon>
        <taxon>Thysanoptera</taxon>
        <taxon>Terebrantia</taxon>
        <taxon>Thripoidea</taxon>
        <taxon>Thripidae</taxon>
        <taxon>Frankliniella</taxon>
    </lineage>
</organism>
<comment type="caution">
    <text evidence="1">The sequence shown here is derived from an EMBL/GenBank/DDBJ whole genome shotgun (WGS) entry which is preliminary data.</text>
</comment>
<evidence type="ECO:0000313" key="2">
    <source>
        <dbReference type="Proteomes" id="UP001219518"/>
    </source>
</evidence>
<proteinExistence type="predicted"/>
<dbReference type="Proteomes" id="UP001219518">
    <property type="component" value="Unassembled WGS sequence"/>
</dbReference>
<name>A0AAE1HQ69_9NEOP</name>
<reference evidence="1" key="2">
    <citation type="journal article" date="2023" name="BMC Genomics">
        <title>Pest status, molecular evolution, and epigenetic factors derived from the genome assembly of Frankliniella fusca, a thysanopteran phytovirus vector.</title>
        <authorList>
            <person name="Catto M.A."/>
            <person name="Labadie P.E."/>
            <person name="Jacobson A.L."/>
            <person name="Kennedy G.G."/>
            <person name="Srinivasan R."/>
            <person name="Hunt B.G."/>
        </authorList>
    </citation>
    <scope>NUCLEOTIDE SEQUENCE</scope>
    <source>
        <strain evidence="1">PL_HMW_Pooled</strain>
    </source>
</reference>
<evidence type="ECO:0000313" key="1">
    <source>
        <dbReference type="EMBL" id="KAK3925298.1"/>
    </source>
</evidence>
<keyword evidence="2" id="KW-1185">Reference proteome</keyword>
<gene>
    <name evidence="1" type="ORF">KUF71_013505</name>
</gene>
<dbReference type="PANTHER" id="PTHR46579">
    <property type="entry name" value="F5/8 TYPE C DOMAIN-CONTAINING PROTEIN-RELATED"/>
    <property type="match status" value="1"/>
</dbReference>
<protein>
    <submittedName>
        <fullName evidence="1">Transcriptional regulator ManR</fullName>
    </submittedName>
</protein>
<reference evidence="1" key="1">
    <citation type="submission" date="2021-07" db="EMBL/GenBank/DDBJ databases">
        <authorList>
            <person name="Catto M.A."/>
            <person name="Jacobson A."/>
            <person name="Kennedy G."/>
            <person name="Labadie P."/>
            <person name="Hunt B.G."/>
            <person name="Srinivasan R."/>
        </authorList>
    </citation>
    <scope>NUCLEOTIDE SEQUENCE</scope>
    <source>
        <strain evidence="1">PL_HMW_Pooled</strain>
        <tissue evidence="1">Head</tissue>
    </source>
</reference>
<dbReference type="EMBL" id="JAHWGI010001226">
    <property type="protein sequence ID" value="KAK3925298.1"/>
    <property type="molecule type" value="Genomic_DNA"/>
</dbReference>
<sequence length="263" mass="29832">MKGHAGYHSCPKCFVRGKKSARTGQVMVFPHQENLLLRNDQNNQECVTKAVASKCDERGVSGPTVLSYMVYSSFIRSTNIDSMHALSLGIVEQLLRLWFDSKYSDESFSLVKFVDKFSKEFEVLYGVRHMSSNIHLLRHLATSVVDCGNLCVTSCFKFEDLNGKLAALVHGTKHATKQIYSNLQMLSELPLLVAALANPHRYFAYMSRSDHVPVENLERYVIYCSANEKTDLISIEDILTLSWCLTVNNISYLIDPLNKFEME</sequence>